<dbReference type="InterPro" id="IPR000842">
    <property type="entry name" value="PRib_PP_synth_CS"/>
</dbReference>
<keyword evidence="16" id="KW-1185">Reference proteome</keyword>
<keyword evidence="5" id="KW-0808">Transferase</keyword>
<dbReference type="PANTHER" id="PTHR10210">
    <property type="entry name" value="RIBOSE-PHOSPHATE DIPHOSPHOKINASE FAMILY MEMBER"/>
    <property type="match status" value="1"/>
</dbReference>
<dbReference type="InParanoid" id="A0A316YLX3"/>
<feature type="compositionally biased region" description="Gly residues" evidence="13">
    <location>
        <begin position="264"/>
        <end position="279"/>
    </location>
</feature>
<dbReference type="InterPro" id="IPR005946">
    <property type="entry name" value="Rib-P_diPkinase"/>
</dbReference>
<dbReference type="GO" id="GO:0016301">
    <property type="term" value="F:kinase activity"/>
    <property type="evidence" value="ECO:0007669"/>
    <property type="project" value="UniProtKB-KW"/>
</dbReference>
<sequence>MPGVNAIKLLTGNSHPELAQMVADRLGIAVTPCVCKKFADQSIDVRIGASVRDEDVFVLQTGNSPYVDPNDSLMELLIILSACKTASARRITAVIPSFPYSRHDKKDKSRAPITAKLVANMITVAGADHVITMDLHASQIQGFFDIPVDNLTSEPSVARWIRTRVHNYSDAIIVSPDAGGAKRATSLADLLGIDFALINRNRKREQNKRIRAAQREQAGLSTQSSFSDLQSGLTTPNPSNLLVEKAALQKSRSASGGSSSGSSGDSGIGGGGGNGNGGGDQRRIASQDQLRSVNDQLDDLSLHQQKTSADETPKLGHAHAHGLANGRLEPAFSSRDSSPSAVKQTLANGVLVDERGHWMTIDENGHRVVSGGLKQPESSHPQISLQSQDLSMSTSSLGSVNMGEGAADDGEETKMEILVGDVRGKTAILIDDMVDTGRTLALAAKTLKDAGAKEVYAHISHGLLSGKATDLLAMLDLERLVVTNTIPSLEKARASKGKLEIMDVSAVIAESIRRTHNGESISLLFQEDAALLF</sequence>
<evidence type="ECO:0000256" key="13">
    <source>
        <dbReference type="SAM" id="MobiDB-lite"/>
    </source>
</evidence>
<organism evidence="15 16">
    <name type="scientific">Acaromyces ingoldii</name>
    <dbReference type="NCBI Taxonomy" id="215250"/>
    <lineage>
        <taxon>Eukaryota</taxon>
        <taxon>Fungi</taxon>
        <taxon>Dikarya</taxon>
        <taxon>Basidiomycota</taxon>
        <taxon>Ustilaginomycotina</taxon>
        <taxon>Exobasidiomycetes</taxon>
        <taxon>Exobasidiales</taxon>
        <taxon>Cryptobasidiaceae</taxon>
        <taxon>Acaromyces</taxon>
    </lineage>
</organism>
<keyword evidence="10" id="KW-0067">ATP-binding</keyword>
<dbReference type="FunFam" id="3.40.50.2020:FF:000001">
    <property type="entry name" value="Ribose-phosphate pyrophosphokinase"/>
    <property type="match status" value="1"/>
</dbReference>
<reference evidence="15" key="1">
    <citation type="journal article" date="2018" name="Mol. Biol. Evol.">
        <title>Broad Genomic Sampling Reveals a Smut Pathogenic Ancestry of the Fungal Clade Ustilaginomycotina.</title>
        <authorList>
            <person name="Kijpornyongpan T."/>
            <person name="Mondo S.J."/>
            <person name="Barry K."/>
            <person name="Sandor L."/>
            <person name="Lee J."/>
            <person name="Lipzen A."/>
            <person name="Pangilinan J."/>
            <person name="LaButti K."/>
            <person name="Hainaut M."/>
            <person name="Henrissat B."/>
            <person name="Grigoriev I.V."/>
            <person name="Spatafora J.W."/>
            <person name="Aime M.C."/>
        </authorList>
    </citation>
    <scope>NUCLEOTIDE SEQUENCE [LARGE SCALE GENOMIC DNA]</scope>
    <source>
        <strain evidence="15">MCA 4198</strain>
    </source>
</reference>
<evidence type="ECO:0000256" key="5">
    <source>
        <dbReference type="ARBA" id="ARBA00022679"/>
    </source>
</evidence>
<keyword evidence="11" id="KW-0460">Magnesium</keyword>
<evidence type="ECO:0000256" key="2">
    <source>
        <dbReference type="ARBA" id="ARBA00004996"/>
    </source>
</evidence>
<dbReference type="EMBL" id="KZ819636">
    <property type="protein sequence ID" value="PWN90201.1"/>
    <property type="molecule type" value="Genomic_DNA"/>
</dbReference>
<dbReference type="GO" id="GO:0000287">
    <property type="term" value="F:magnesium ion binding"/>
    <property type="evidence" value="ECO:0007669"/>
    <property type="project" value="InterPro"/>
</dbReference>
<dbReference type="NCBIfam" id="TIGR01251">
    <property type="entry name" value="ribP_PPkin"/>
    <property type="match status" value="1"/>
</dbReference>
<dbReference type="Proteomes" id="UP000245768">
    <property type="component" value="Unassembled WGS sequence"/>
</dbReference>
<evidence type="ECO:0000256" key="9">
    <source>
        <dbReference type="ARBA" id="ARBA00022777"/>
    </source>
</evidence>
<dbReference type="Gene3D" id="3.40.50.2020">
    <property type="match status" value="3"/>
</dbReference>
<dbReference type="GO" id="GO:0004749">
    <property type="term" value="F:ribose phosphate diphosphokinase activity"/>
    <property type="evidence" value="ECO:0007669"/>
    <property type="project" value="UniProtKB-EC"/>
</dbReference>
<protein>
    <recommendedName>
        <fullName evidence="4">ribose-phosphate diphosphokinase</fullName>
        <ecNumber evidence="4">2.7.6.1</ecNumber>
    </recommendedName>
</protein>
<dbReference type="GeneID" id="37043519"/>
<accession>A0A316YLX3</accession>
<feature type="compositionally biased region" description="Polar residues" evidence="13">
    <location>
        <begin position="219"/>
        <end position="240"/>
    </location>
</feature>
<keyword evidence="8" id="KW-0547">Nucleotide-binding</keyword>
<dbReference type="EC" id="2.7.6.1" evidence="4"/>
<comment type="cofactor">
    <cofactor evidence="1">
        <name>Mg(2+)</name>
        <dbReference type="ChEBI" id="CHEBI:18420"/>
    </cofactor>
</comment>
<dbReference type="Pfam" id="PF14572">
    <property type="entry name" value="Pribosyl_synth"/>
    <property type="match status" value="1"/>
</dbReference>
<dbReference type="Pfam" id="PF13793">
    <property type="entry name" value="Pribosyltran_N"/>
    <property type="match status" value="1"/>
</dbReference>
<comment type="pathway">
    <text evidence="2">Metabolic intermediate biosynthesis; 5-phospho-alpha-D-ribose 1-diphosphate biosynthesis; 5-phospho-alpha-D-ribose 1-diphosphate from D-ribose 5-phosphate (route I): step 1/1.</text>
</comment>
<evidence type="ECO:0000256" key="4">
    <source>
        <dbReference type="ARBA" id="ARBA00013247"/>
    </source>
</evidence>
<evidence type="ECO:0000256" key="6">
    <source>
        <dbReference type="ARBA" id="ARBA00022723"/>
    </source>
</evidence>
<evidence type="ECO:0000256" key="7">
    <source>
        <dbReference type="ARBA" id="ARBA00022727"/>
    </source>
</evidence>
<gene>
    <name evidence="15" type="ORF">FA10DRAFT_266690</name>
</gene>
<dbReference type="InterPro" id="IPR029057">
    <property type="entry name" value="PRTase-like"/>
</dbReference>
<comment type="similarity">
    <text evidence="3">Belongs to the ribose-phosphate pyrophosphokinase family.</text>
</comment>
<dbReference type="GO" id="GO:0002189">
    <property type="term" value="C:ribose phosphate diphosphokinase complex"/>
    <property type="evidence" value="ECO:0007669"/>
    <property type="project" value="TreeGrafter"/>
</dbReference>
<dbReference type="SUPFAM" id="SSF53271">
    <property type="entry name" value="PRTase-like"/>
    <property type="match status" value="2"/>
</dbReference>
<dbReference type="SMART" id="SM01400">
    <property type="entry name" value="Pribosyltran_N"/>
    <property type="match status" value="1"/>
</dbReference>
<dbReference type="GO" id="GO:0005737">
    <property type="term" value="C:cytoplasm"/>
    <property type="evidence" value="ECO:0007669"/>
    <property type="project" value="TreeGrafter"/>
</dbReference>
<name>A0A316YLX3_9BASI</name>
<evidence type="ECO:0000256" key="12">
    <source>
        <dbReference type="ARBA" id="ARBA00049535"/>
    </source>
</evidence>
<dbReference type="OrthoDB" id="413572at2759"/>
<evidence type="ECO:0000256" key="1">
    <source>
        <dbReference type="ARBA" id="ARBA00001946"/>
    </source>
</evidence>
<dbReference type="GO" id="GO:0005524">
    <property type="term" value="F:ATP binding"/>
    <property type="evidence" value="ECO:0007669"/>
    <property type="project" value="UniProtKB-KW"/>
</dbReference>
<dbReference type="RefSeq" id="XP_025377399.1">
    <property type="nucleotide sequence ID" value="XM_025521603.1"/>
</dbReference>
<evidence type="ECO:0000256" key="3">
    <source>
        <dbReference type="ARBA" id="ARBA00006478"/>
    </source>
</evidence>
<evidence type="ECO:0000256" key="10">
    <source>
        <dbReference type="ARBA" id="ARBA00022840"/>
    </source>
</evidence>
<comment type="catalytic activity">
    <reaction evidence="12">
        <text>D-ribose 5-phosphate + ATP = 5-phospho-alpha-D-ribose 1-diphosphate + AMP + H(+)</text>
        <dbReference type="Rhea" id="RHEA:15609"/>
        <dbReference type="ChEBI" id="CHEBI:15378"/>
        <dbReference type="ChEBI" id="CHEBI:30616"/>
        <dbReference type="ChEBI" id="CHEBI:58017"/>
        <dbReference type="ChEBI" id="CHEBI:78346"/>
        <dbReference type="ChEBI" id="CHEBI:456215"/>
        <dbReference type="EC" id="2.7.6.1"/>
    </reaction>
</comment>
<evidence type="ECO:0000256" key="11">
    <source>
        <dbReference type="ARBA" id="ARBA00022842"/>
    </source>
</evidence>
<dbReference type="InterPro" id="IPR000836">
    <property type="entry name" value="PRTase_dom"/>
</dbReference>
<dbReference type="GO" id="GO:0009156">
    <property type="term" value="P:ribonucleoside monophosphate biosynthetic process"/>
    <property type="evidence" value="ECO:0007669"/>
    <property type="project" value="InterPro"/>
</dbReference>
<evidence type="ECO:0000256" key="8">
    <source>
        <dbReference type="ARBA" id="ARBA00022741"/>
    </source>
</evidence>
<dbReference type="GO" id="GO:0006015">
    <property type="term" value="P:5-phosphoribose 1-diphosphate biosynthetic process"/>
    <property type="evidence" value="ECO:0007669"/>
    <property type="project" value="TreeGrafter"/>
</dbReference>
<dbReference type="InterPro" id="IPR029099">
    <property type="entry name" value="Pribosyltran_N"/>
</dbReference>
<feature type="domain" description="Ribose-phosphate pyrophosphokinase N-terminal" evidence="14">
    <location>
        <begin position="7"/>
        <end position="126"/>
    </location>
</feature>
<dbReference type="GO" id="GO:0006164">
    <property type="term" value="P:purine nucleotide biosynthetic process"/>
    <property type="evidence" value="ECO:0007669"/>
    <property type="project" value="TreeGrafter"/>
</dbReference>
<dbReference type="CDD" id="cd06223">
    <property type="entry name" value="PRTases_typeI"/>
    <property type="match status" value="2"/>
</dbReference>
<keyword evidence="6" id="KW-0479">Metal-binding</keyword>
<evidence type="ECO:0000313" key="16">
    <source>
        <dbReference type="Proteomes" id="UP000245768"/>
    </source>
</evidence>
<keyword evidence="9 15" id="KW-0418">Kinase</keyword>
<dbReference type="PANTHER" id="PTHR10210:SF46">
    <property type="entry name" value="RIBOSE-PHOSPHATE DIPHOSPHOKINASE"/>
    <property type="match status" value="1"/>
</dbReference>
<evidence type="ECO:0000313" key="15">
    <source>
        <dbReference type="EMBL" id="PWN90201.1"/>
    </source>
</evidence>
<dbReference type="PROSITE" id="PS00114">
    <property type="entry name" value="PRPP_SYNTHASE"/>
    <property type="match status" value="1"/>
</dbReference>
<dbReference type="STRING" id="215250.A0A316YLX3"/>
<proteinExistence type="inferred from homology"/>
<evidence type="ECO:0000259" key="14">
    <source>
        <dbReference type="Pfam" id="PF13793"/>
    </source>
</evidence>
<keyword evidence="7" id="KW-0545">Nucleotide biosynthesis</keyword>
<dbReference type="AlphaFoldDB" id="A0A316YLX3"/>
<feature type="region of interest" description="Disordered" evidence="13">
    <location>
        <begin position="205"/>
        <end position="282"/>
    </location>
</feature>